<name>A0A1V4KQX1_PATFA</name>
<comment type="caution">
    <text evidence="1">The sequence shown here is derived from an EMBL/GenBank/DDBJ whole genome shotgun (WGS) entry which is preliminary data.</text>
</comment>
<dbReference type="Proteomes" id="UP000190648">
    <property type="component" value="Unassembled WGS sequence"/>
</dbReference>
<dbReference type="AlphaFoldDB" id="A0A1V4KQX1"/>
<dbReference type="EMBL" id="LSYS01002180">
    <property type="protein sequence ID" value="OPJ86819.1"/>
    <property type="molecule type" value="Genomic_DNA"/>
</dbReference>
<reference evidence="1 2" key="1">
    <citation type="submission" date="2016-02" db="EMBL/GenBank/DDBJ databases">
        <title>Band-tailed pigeon sequencing and assembly.</title>
        <authorList>
            <person name="Soares A.E."/>
            <person name="Novak B.J."/>
            <person name="Rice E.S."/>
            <person name="O'Connell B."/>
            <person name="Chang D."/>
            <person name="Weber S."/>
            <person name="Shapiro B."/>
        </authorList>
    </citation>
    <scope>NUCLEOTIDE SEQUENCE [LARGE SCALE GENOMIC DNA]</scope>
    <source>
        <strain evidence="1">BTP2013</strain>
        <tissue evidence="1">Blood</tissue>
    </source>
</reference>
<evidence type="ECO:0000313" key="2">
    <source>
        <dbReference type="Proteomes" id="UP000190648"/>
    </source>
</evidence>
<sequence length="115" mass="12639">MTLVSSAGISKCKAGCGLVELAAEIGVQDVLQQFYEGSANNRKHNANLIETRLEEPDREGEEDISRVHGVGVSHVVCLPSPLHVPCWVARHQRGLCLSVDVGRKKYLEQPEMSLF</sequence>
<evidence type="ECO:0000313" key="1">
    <source>
        <dbReference type="EMBL" id="OPJ86819.1"/>
    </source>
</evidence>
<proteinExistence type="predicted"/>
<organism evidence="1 2">
    <name type="scientific">Patagioenas fasciata monilis</name>
    <dbReference type="NCBI Taxonomy" id="372326"/>
    <lineage>
        <taxon>Eukaryota</taxon>
        <taxon>Metazoa</taxon>
        <taxon>Chordata</taxon>
        <taxon>Craniata</taxon>
        <taxon>Vertebrata</taxon>
        <taxon>Euteleostomi</taxon>
        <taxon>Archelosauria</taxon>
        <taxon>Archosauria</taxon>
        <taxon>Dinosauria</taxon>
        <taxon>Saurischia</taxon>
        <taxon>Theropoda</taxon>
        <taxon>Coelurosauria</taxon>
        <taxon>Aves</taxon>
        <taxon>Neognathae</taxon>
        <taxon>Neoaves</taxon>
        <taxon>Columbimorphae</taxon>
        <taxon>Columbiformes</taxon>
        <taxon>Columbidae</taxon>
        <taxon>Patagioenas</taxon>
    </lineage>
</organism>
<accession>A0A1V4KQX1</accession>
<protein>
    <submittedName>
        <fullName evidence="1">Uncharacterized protein</fullName>
    </submittedName>
</protein>
<keyword evidence="2" id="KW-1185">Reference proteome</keyword>
<gene>
    <name evidence="1" type="ORF">AV530_009037</name>
</gene>